<keyword evidence="12" id="KW-1185">Reference proteome</keyword>
<evidence type="ECO:0000256" key="3">
    <source>
        <dbReference type="ARBA" id="ARBA00022722"/>
    </source>
</evidence>
<dbReference type="GO" id="GO:0071036">
    <property type="term" value="P:nuclear polyadenylation-dependent snoRNA catabolic process"/>
    <property type="evidence" value="ECO:0007669"/>
    <property type="project" value="TreeGrafter"/>
</dbReference>
<feature type="region of interest" description="Disordered" evidence="9">
    <location>
        <begin position="644"/>
        <end position="849"/>
    </location>
</feature>
<dbReference type="InterPro" id="IPR002121">
    <property type="entry name" value="HRDC_dom"/>
</dbReference>
<feature type="compositionally biased region" description="Polar residues" evidence="9">
    <location>
        <begin position="114"/>
        <end position="126"/>
    </location>
</feature>
<dbReference type="GO" id="GO:0071051">
    <property type="term" value="P:poly(A)-dependent snoRNA 3'-end processing"/>
    <property type="evidence" value="ECO:0007669"/>
    <property type="project" value="TreeGrafter"/>
</dbReference>
<keyword evidence="6" id="KW-0269">Exonuclease</keyword>
<comment type="caution">
    <text evidence="11">The sequence shown here is derived from an EMBL/GenBank/DDBJ whole genome shotgun (WGS) entry which is preliminary data.</text>
</comment>
<feature type="compositionally biased region" description="Low complexity" evidence="9">
    <location>
        <begin position="644"/>
        <end position="676"/>
    </location>
</feature>
<dbReference type="GO" id="GO:0071035">
    <property type="term" value="P:nuclear polyadenylation-dependent rRNA catabolic process"/>
    <property type="evidence" value="ECO:0007669"/>
    <property type="project" value="TreeGrafter"/>
</dbReference>
<dbReference type="Gene3D" id="3.30.420.10">
    <property type="entry name" value="Ribonuclease H-like superfamily/Ribonuclease H"/>
    <property type="match status" value="1"/>
</dbReference>
<dbReference type="GO" id="GO:0003727">
    <property type="term" value="F:single-stranded RNA binding"/>
    <property type="evidence" value="ECO:0007669"/>
    <property type="project" value="TreeGrafter"/>
</dbReference>
<dbReference type="PROSITE" id="PS50967">
    <property type="entry name" value="HRDC"/>
    <property type="match status" value="1"/>
</dbReference>
<name>A0AAV9PYT6_9PEZI</name>
<dbReference type="CDD" id="cd06147">
    <property type="entry name" value="Rrp6p_like_exo"/>
    <property type="match status" value="1"/>
</dbReference>
<comment type="subcellular location">
    <subcellularLocation>
        <location evidence="1">Nucleus</location>
    </subcellularLocation>
</comment>
<feature type="compositionally biased region" description="Low complexity" evidence="9">
    <location>
        <begin position="798"/>
        <end position="815"/>
    </location>
</feature>
<dbReference type="PANTHER" id="PTHR12124">
    <property type="entry name" value="POLYMYOSITIS/SCLERODERMA AUTOANTIGEN-RELATED"/>
    <property type="match status" value="1"/>
</dbReference>
<accession>A0AAV9PYT6</accession>
<dbReference type="GO" id="GO:0000175">
    <property type="term" value="F:3'-5'-RNA exonuclease activity"/>
    <property type="evidence" value="ECO:0007669"/>
    <property type="project" value="InterPro"/>
</dbReference>
<dbReference type="GO" id="GO:0005730">
    <property type="term" value="C:nucleolus"/>
    <property type="evidence" value="ECO:0007669"/>
    <property type="project" value="TreeGrafter"/>
</dbReference>
<comment type="similarity">
    <text evidence="8">Belongs to the exosome component 10/RRP6 family.</text>
</comment>
<evidence type="ECO:0000256" key="7">
    <source>
        <dbReference type="ARBA" id="ARBA00023242"/>
    </source>
</evidence>
<dbReference type="InterPro" id="IPR049559">
    <property type="entry name" value="Rrp6p-like_exo"/>
</dbReference>
<dbReference type="InterPro" id="IPR012588">
    <property type="entry name" value="Exosome-assoc_fac_Rrp6_N"/>
</dbReference>
<dbReference type="GO" id="GO:0071040">
    <property type="term" value="P:nuclear polyadenylation-dependent antisense transcript catabolic process"/>
    <property type="evidence" value="ECO:0007669"/>
    <property type="project" value="TreeGrafter"/>
</dbReference>
<feature type="domain" description="HRDC" evidence="10">
    <location>
        <begin position="439"/>
        <end position="519"/>
    </location>
</feature>
<evidence type="ECO:0000313" key="11">
    <source>
        <dbReference type="EMBL" id="KAK5530522.1"/>
    </source>
</evidence>
<dbReference type="Pfam" id="PF01612">
    <property type="entry name" value="DNA_pol_A_exo1"/>
    <property type="match status" value="1"/>
</dbReference>
<keyword evidence="5" id="KW-0271">Exosome</keyword>
<dbReference type="InterPro" id="IPR044876">
    <property type="entry name" value="HRDC_dom_sf"/>
</dbReference>
<evidence type="ECO:0000256" key="9">
    <source>
        <dbReference type="SAM" id="MobiDB-lite"/>
    </source>
</evidence>
<feature type="compositionally biased region" description="Basic and acidic residues" evidence="9">
    <location>
        <begin position="744"/>
        <end position="754"/>
    </location>
</feature>
<evidence type="ECO:0000256" key="2">
    <source>
        <dbReference type="ARBA" id="ARBA00022552"/>
    </source>
</evidence>
<feature type="compositionally biased region" description="Basic residues" evidence="9">
    <location>
        <begin position="755"/>
        <end position="765"/>
    </location>
</feature>
<gene>
    <name evidence="11" type="primary">RRP6</name>
    <name evidence="11" type="ORF">LTR25_009100</name>
</gene>
<organism evidence="11 12">
    <name type="scientific">Vermiconidia calcicola</name>
    <dbReference type="NCBI Taxonomy" id="1690605"/>
    <lineage>
        <taxon>Eukaryota</taxon>
        <taxon>Fungi</taxon>
        <taxon>Dikarya</taxon>
        <taxon>Ascomycota</taxon>
        <taxon>Pezizomycotina</taxon>
        <taxon>Dothideomycetes</taxon>
        <taxon>Dothideomycetidae</taxon>
        <taxon>Mycosphaerellales</taxon>
        <taxon>Extremaceae</taxon>
        <taxon>Vermiconidia</taxon>
    </lineage>
</organism>
<dbReference type="EMBL" id="JAXLQG010000019">
    <property type="protein sequence ID" value="KAK5530522.1"/>
    <property type="molecule type" value="Genomic_DNA"/>
</dbReference>
<evidence type="ECO:0000259" key="10">
    <source>
        <dbReference type="PROSITE" id="PS50967"/>
    </source>
</evidence>
<evidence type="ECO:0000256" key="4">
    <source>
        <dbReference type="ARBA" id="ARBA00022801"/>
    </source>
</evidence>
<evidence type="ECO:0000256" key="8">
    <source>
        <dbReference type="ARBA" id="ARBA00043957"/>
    </source>
</evidence>
<dbReference type="Proteomes" id="UP001345827">
    <property type="component" value="Unassembled WGS sequence"/>
</dbReference>
<dbReference type="GO" id="GO:0071039">
    <property type="term" value="P:nuclear polyadenylation-dependent CUT catabolic process"/>
    <property type="evidence" value="ECO:0007669"/>
    <property type="project" value="TreeGrafter"/>
</dbReference>
<dbReference type="InterPro" id="IPR036397">
    <property type="entry name" value="RNaseH_sf"/>
</dbReference>
<dbReference type="Pfam" id="PF08066">
    <property type="entry name" value="PMC2NT"/>
    <property type="match status" value="1"/>
</dbReference>
<reference evidence="11 12" key="1">
    <citation type="submission" date="2023-06" db="EMBL/GenBank/DDBJ databases">
        <title>Black Yeasts Isolated from many extreme environments.</title>
        <authorList>
            <person name="Coleine C."/>
            <person name="Stajich J.E."/>
            <person name="Selbmann L."/>
        </authorList>
    </citation>
    <scope>NUCLEOTIDE SEQUENCE [LARGE SCALE GENOMIC DNA]</scope>
    <source>
        <strain evidence="11 12">CCFEE 5887</strain>
    </source>
</reference>
<protein>
    <submittedName>
        <fullName evidence="11">Exosome nuclease subunit</fullName>
    </submittedName>
</protein>
<dbReference type="GO" id="GO:0071044">
    <property type="term" value="P:histone mRNA catabolic process"/>
    <property type="evidence" value="ECO:0007669"/>
    <property type="project" value="TreeGrafter"/>
</dbReference>
<dbReference type="GO" id="GO:0000166">
    <property type="term" value="F:nucleotide binding"/>
    <property type="evidence" value="ECO:0007669"/>
    <property type="project" value="InterPro"/>
</dbReference>
<evidence type="ECO:0000256" key="6">
    <source>
        <dbReference type="ARBA" id="ARBA00022839"/>
    </source>
</evidence>
<dbReference type="SUPFAM" id="SSF47819">
    <property type="entry name" value="HRDC-like"/>
    <property type="match status" value="1"/>
</dbReference>
<dbReference type="SUPFAM" id="SSF53098">
    <property type="entry name" value="Ribonuclease H-like"/>
    <property type="match status" value="1"/>
</dbReference>
<dbReference type="Pfam" id="PF00570">
    <property type="entry name" value="HRDC"/>
    <property type="match status" value="1"/>
</dbReference>
<proteinExistence type="inferred from homology"/>
<keyword evidence="4" id="KW-0378">Hydrolase</keyword>
<dbReference type="InterPro" id="IPR010997">
    <property type="entry name" value="HRDC-like_sf"/>
</dbReference>
<dbReference type="Gene3D" id="1.10.150.80">
    <property type="entry name" value="HRDC domain"/>
    <property type="match status" value="1"/>
</dbReference>
<dbReference type="InterPro" id="IPR045092">
    <property type="entry name" value="Rrp6-like"/>
</dbReference>
<keyword evidence="3" id="KW-0540">Nuclease</keyword>
<sequence>MDLTTDFKSFQDKVQGALVSVTRSAAQISNQDLSFHRSSSDKLSRSLDHQNAHLLRLTNKLLKAATKDTSLKAPTLQNSDGVDDNWRRVVDVVDDLLEKADSALDEISGVIKRQSPSVQDGETPSQAARPGRNRFSNTMQKPQVHFDRKVDNTETSPFKPLLKSKPHAKVPLQESIGEEESGYKHPYALEIENYTYPASVYEVRPPIPFAPPEQSEPIYVDTEEGVQEMLQELRNATEIAIDLEHNDARSYIGLVCLMQISTREKDWVIDTLKPWRENLQVLNEVFTDPNILKVFHGSNMDMIWLQRDLGLYVVGLFDTFHASTALQFQGRALKHLLQKFANFEAQKQYQTADWRVRPLPQELLDYARSDTHFLLHIYDNIRNMLIEASTSDDNLLDFVLRESKKEALQVYERPIYDVDTGRGSRGWLNLLMQRSVAFSPQQFSVFRAVHEWRDRKARETDEGLQLICSNNIIFQIADSMPTSTFNFHAAIRGNTKTISNHLPELIEVVKKAKAEGKDGKTVQEVLKHAEDAYGLTPRRKPLREQQPSNYEGVGSILKQLMAGGDVGGTGTGTGTGMPSPAPAPLNYDGNMDVDMDTPVAMRSSASHFWGAVTPQHVHLPTEAVTAVAALNAILPLAAAFKDQGPETAQPAATTPAQETQTQPQPQIQAQAQAQQPSKNSDIFTLKERSRAKKRKADDVEAGPENETLSDGSVPTPAMAPTTNGSSSASAGRAEGSAAVPAPEKNLDPAYEDKRQAKKQKKAEKKARKEAEKLAADQQAAAQAPSQPFDYANAESLLTPTTQTPAAQASANSQAAKRMNPFAKALDASAGARRGKMGKELAGKSMTFKS</sequence>
<dbReference type="PANTHER" id="PTHR12124:SF47">
    <property type="entry name" value="EXOSOME COMPONENT 10"/>
    <property type="match status" value="1"/>
</dbReference>
<dbReference type="GO" id="GO:0071037">
    <property type="term" value="P:nuclear polyadenylation-dependent snRNA catabolic process"/>
    <property type="evidence" value="ECO:0007669"/>
    <property type="project" value="TreeGrafter"/>
</dbReference>
<keyword evidence="7" id="KW-0539">Nucleus</keyword>
<dbReference type="SMART" id="SM00474">
    <property type="entry name" value="35EXOc"/>
    <property type="match status" value="1"/>
</dbReference>
<feature type="region of interest" description="Disordered" evidence="9">
    <location>
        <begin position="110"/>
        <end position="177"/>
    </location>
</feature>
<dbReference type="FunFam" id="3.30.420.10:FF:000059">
    <property type="entry name" value="Exosome complex exonuclease Rrp6"/>
    <property type="match status" value="1"/>
</dbReference>
<evidence type="ECO:0000256" key="1">
    <source>
        <dbReference type="ARBA" id="ARBA00004123"/>
    </source>
</evidence>
<evidence type="ECO:0000313" key="12">
    <source>
        <dbReference type="Proteomes" id="UP001345827"/>
    </source>
</evidence>
<dbReference type="InterPro" id="IPR002562">
    <property type="entry name" value="3'-5'_exonuclease_dom"/>
</dbReference>
<dbReference type="InterPro" id="IPR012337">
    <property type="entry name" value="RNaseH-like_sf"/>
</dbReference>
<dbReference type="GO" id="GO:0071038">
    <property type="term" value="P:TRAMP-dependent tRNA surveillance pathway"/>
    <property type="evidence" value="ECO:0007669"/>
    <property type="project" value="TreeGrafter"/>
</dbReference>
<keyword evidence="2" id="KW-0698">rRNA processing</keyword>
<dbReference type="AlphaFoldDB" id="A0AAV9PYT6"/>
<dbReference type="GO" id="GO:0000176">
    <property type="term" value="C:nuclear exosome (RNase complex)"/>
    <property type="evidence" value="ECO:0007669"/>
    <property type="project" value="InterPro"/>
</dbReference>
<feature type="compositionally biased region" description="Low complexity" evidence="9">
    <location>
        <begin position="724"/>
        <end position="738"/>
    </location>
</feature>
<dbReference type="GO" id="GO:0000467">
    <property type="term" value="P:exonucleolytic trimming to generate mature 3'-end of 5.8S rRNA from tricistronic rRNA transcript (SSU-rRNA, 5.8S rRNA, LSU-rRNA)"/>
    <property type="evidence" value="ECO:0007669"/>
    <property type="project" value="InterPro"/>
</dbReference>
<evidence type="ECO:0000256" key="5">
    <source>
        <dbReference type="ARBA" id="ARBA00022835"/>
    </source>
</evidence>